<dbReference type="SUPFAM" id="SSF53098">
    <property type="entry name" value="Ribonuclease H-like"/>
    <property type="match status" value="1"/>
</dbReference>
<name>A0A3G5A0C6_9VIRU</name>
<dbReference type="PANTHER" id="PTHR10642:SF26">
    <property type="entry name" value="RIBONUCLEASE H1"/>
    <property type="match status" value="1"/>
</dbReference>
<feature type="domain" description="RNase H type-1" evidence="8">
    <location>
        <begin position="19"/>
        <end position="176"/>
    </location>
</feature>
<reference evidence="9" key="1">
    <citation type="submission" date="2018-10" db="EMBL/GenBank/DDBJ databases">
        <title>Hidden diversity of soil giant viruses.</title>
        <authorList>
            <person name="Schulz F."/>
            <person name="Alteio L."/>
            <person name="Goudeau D."/>
            <person name="Ryan E.M."/>
            <person name="Malmstrom R.R."/>
            <person name="Blanchard J."/>
            <person name="Woyke T."/>
        </authorList>
    </citation>
    <scope>NUCLEOTIDE SEQUENCE</scope>
    <source>
        <strain evidence="9">GAV1</strain>
    </source>
</reference>
<dbReference type="InterPro" id="IPR002156">
    <property type="entry name" value="RNaseH_domain"/>
</dbReference>
<dbReference type="PANTHER" id="PTHR10642">
    <property type="entry name" value="RIBONUCLEASE H1"/>
    <property type="match status" value="1"/>
</dbReference>
<dbReference type="EC" id="3.1.26.4" evidence="3"/>
<evidence type="ECO:0000256" key="5">
    <source>
        <dbReference type="ARBA" id="ARBA00022723"/>
    </source>
</evidence>
<sequence length="180" mass="20599">MSNTKKKINNSSRSQSQQVSTNINVYTDGSFIKKGHNIYCGYGIYFSGGEYKSISRKFTHEPITNNRAELYAILKSVILCNKIDNRRRITNRPRIKSISIYSDSEYCVKIFNEWYIKWKKTNKDYLNKDIIDEIADHITNASFKIYITHVHSHTNKNDPHSVANNIADGLAKKGALGTAT</sequence>
<comment type="similarity">
    <text evidence="2">Belongs to the RNase H family.</text>
</comment>
<dbReference type="InterPro" id="IPR036397">
    <property type="entry name" value="RNaseH_sf"/>
</dbReference>
<accession>A0A3G5A0C6</accession>
<organism evidence="9">
    <name type="scientific">Gaeavirus sp</name>
    <dbReference type="NCBI Taxonomy" id="2487767"/>
    <lineage>
        <taxon>Viruses</taxon>
        <taxon>Varidnaviria</taxon>
        <taxon>Bamfordvirae</taxon>
        <taxon>Nucleocytoviricota</taxon>
        <taxon>Megaviricetes</taxon>
        <taxon>Imitervirales</taxon>
        <taxon>Mimiviridae</taxon>
        <taxon>Klosneuvirinae</taxon>
    </lineage>
</organism>
<dbReference type="PROSITE" id="PS50879">
    <property type="entry name" value="RNASE_H_1"/>
    <property type="match status" value="1"/>
</dbReference>
<evidence type="ECO:0000313" key="9">
    <source>
        <dbReference type="EMBL" id="AYV79964.1"/>
    </source>
</evidence>
<dbReference type="GO" id="GO:0046872">
    <property type="term" value="F:metal ion binding"/>
    <property type="evidence" value="ECO:0007669"/>
    <property type="project" value="UniProtKB-KW"/>
</dbReference>
<gene>
    <name evidence="9" type="ORF">Gaeavirus3_18</name>
</gene>
<evidence type="ECO:0000256" key="4">
    <source>
        <dbReference type="ARBA" id="ARBA00022722"/>
    </source>
</evidence>
<evidence type="ECO:0000256" key="7">
    <source>
        <dbReference type="ARBA" id="ARBA00022801"/>
    </source>
</evidence>
<evidence type="ECO:0000256" key="3">
    <source>
        <dbReference type="ARBA" id="ARBA00012180"/>
    </source>
</evidence>
<dbReference type="GO" id="GO:0043137">
    <property type="term" value="P:DNA replication, removal of RNA primer"/>
    <property type="evidence" value="ECO:0007669"/>
    <property type="project" value="TreeGrafter"/>
</dbReference>
<dbReference type="EMBL" id="MK072201">
    <property type="protein sequence ID" value="AYV79964.1"/>
    <property type="molecule type" value="Genomic_DNA"/>
</dbReference>
<evidence type="ECO:0000256" key="2">
    <source>
        <dbReference type="ARBA" id="ARBA00005300"/>
    </source>
</evidence>
<dbReference type="GO" id="GO:0003676">
    <property type="term" value="F:nucleic acid binding"/>
    <property type="evidence" value="ECO:0007669"/>
    <property type="project" value="InterPro"/>
</dbReference>
<dbReference type="InterPro" id="IPR050092">
    <property type="entry name" value="RNase_H"/>
</dbReference>
<protein>
    <recommendedName>
        <fullName evidence="3">ribonuclease H</fullName>
        <ecNumber evidence="3">3.1.26.4</ecNumber>
    </recommendedName>
</protein>
<keyword evidence="7" id="KW-0378">Hydrolase</keyword>
<keyword evidence="6" id="KW-0255">Endonuclease</keyword>
<evidence type="ECO:0000256" key="6">
    <source>
        <dbReference type="ARBA" id="ARBA00022759"/>
    </source>
</evidence>
<comment type="catalytic activity">
    <reaction evidence="1">
        <text>Endonucleolytic cleavage to 5'-phosphomonoester.</text>
        <dbReference type="EC" id="3.1.26.4"/>
    </reaction>
</comment>
<keyword evidence="4" id="KW-0540">Nuclease</keyword>
<evidence type="ECO:0000259" key="8">
    <source>
        <dbReference type="PROSITE" id="PS50879"/>
    </source>
</evidence>
<evidence type="ECO:0000256" key="1">
    <source>
        <dbReference type="ARBA" id="ARBA00000077"/>
    </source>
</evidence>
<dbReference type="Pfam" id="PF00075">
    <property type="entry name" value="RNase_H"/>
    <property type="match status" value="1"/>
</dbReference>
<dbReference type="InterPro" id="IPR012337">
    <property type="entry name" value="RNaseH-like_sf"/>
</dbReference>
<dbReference type="Gene3D" id="3.30.420.10">
    <property type="entry name" value="Ribonuclease H-like superfamily/Ribonuclease H"/>
    <property type="match status" value="1"/>
</dbReference>
<dbReference type="GO" id="GO:0004523">
    <property type="term" value="F:RNA-DNA hybrid ribonuclease activity"/>
    <property type="evidence" value="ECO:0007669"/>
    <property type="project" value="UniProtKB-EC"/>
</dbReference>
<proteinExistence type="inferred from homology"/>
<keyword evidence="5" id="KW-0479">Metal-binding</keyword>